<dbReference type="RefSeq" id="WP_160896164.1">
    <property type="nucleotide sequence ID" value="NZ_WUMU01000023.1"/>
</dbReference>
<organism evidence="2 3">
    <name type="scientific">Pseudooceanicola albus</name>
    <dbReference type="NCBI Taxonomy" id="2692189"/>
    <lineage>
        <taxon>Bacteria</taxon>
        <taxon>Pseudomonadati</taxon>
        <taxon>Pseudomonadota</taxon>
        <taxon>Alphaproteobacteria</taxon>
        <taxon>Rhodobacterales</taxon>
        <taxon>Paracoccaceae</taxon>
        <taxon>Pseudooceanicola</taxon>
    </lineage>
</organism>
<keyword evidence="3" id="KW-1185">Reference proteome</keyword>
<sequence length="269" mass="28635">MPPSPLLLLGGTGRVARLLKAAGLSGPGVFWLPHRQLDSLPPLPACATLVALWGRTGNAGPLRDNARLALRAQALAQRHGLRRVIHLSSAAVYGTLPAGRCHEGAAQPQSRYGQSKWLMEQALAQWQRRHRAGPECCILRLGNVAGADSLAPALADPAADDPVRLDRFADGRGPRRSYLGANDLARMLLWLARPDVPCPPCLNVAGPRPVAMEALLQAAGRHIAWHPAPPDALPEVALDGHRLARLFGTLEDSGTAEGLLAQIRLKAPA</sequence>
<reference evidence="2 3" key="1">
    <citation type="submission" date="2019-12" db="EMBL/GenBank/DDBJ databases">
        <authorList>
            <person name="Li M."/>
        </authorList>
    </citation>
    <scope>NUCLEOTIDE SEQUENCE [LARGE SCALE GENOMIC DNA]</scope>
    <source>
        <strain evidence="2 3">GBMRC 2024</strain>
    </source>
</reference>
<accession>A0A6L7G9R5</accession>
<proteinExistence type="predicted"/>
<dbReference type="InterPro" id="IPR050177">
    <property type="entry name" value="Lipid_A_modif_metabolic_enz"/>
</dbReference>
<protein>
    <submittedName>
        <fullName evidence="2">NAD-dependent epimerase/dehydratase family protein</fullName>
    </submittedName>
</protein>
<dbReference type="AlphaFoldDB" id="A0A6L7G9R5"/>
<dbReference type="InterPro" id="IPR001509">
    <property type="entry name" value="Epimerase_deHydtase"/>
</dbReference>
<evidence type="ECO:0000313" key="2">
    <source>
        <dbReference type="EMBL" id="MXN20040.1"/>
    </source>
</evidence>
<dbReference type="PANTHER" id="PTHR43245">
    <property type="entry name" value="BIFUNCTIONAL POLYMYXIN RESISTANCE PROTEIN ARNA"/>
    <property type="match status" value="1"/>
</dbReference>
<gene>
    <name evidence="2" type="ORF">GR170_19570</name>
</gene>
<dbReference type="Proteomes" id="UP000477911">
    <property type="component" value="Unassembled WGS sequence"/>
</dbReference>
<dbReference type="Gene3D" id="3.40.50.720">
    <property type="entry name" value="NAD(P)-binding Rossmann-like Domain"/>
    <property type="match status" value="1"/>
</dbReference>
<evidence type="ECO:0000259" key="1">
    <source>
        <dbReference type="Pfam" id="PF01370"/>
    </source>
</evidence>
<dbReference type="InterPro" id="IPR036291">
    <property type="entry name" value="NAD(P)-bd_dom_sf"/>
</dbReference>
<comment type="caution">
    <text evidence="2">The sequence shown here is derived from an EMBL/GenBank/DDBJ whole genome shotgun (WGS) entry which is preliminary data.</text>
</comment>
<dbReference type="EMBL" id="WUMU01000023">
    <property type="protein sequence ID" value="MXN20040.1"/>
    <property type="molecule type" value="Genomic_DNA"/>
</dbReference>
<name>A0A6L7G9R5_9RHOB</name>
<dbReference type="SUPFAM" id="SSF51735">
    <property type="entry name" value="NAD(P)-binding Rossmann-fold domains"/>
    <property type="match status" value="1"/>
</dbReference>
<dbReference type="Pfam" id="PF01370">
    <property type="entry name" value="Epimerase"/>
    <property type="match status" value="1"/>
</dbReference>
<feature type="domain" description="NAD-dependent epimerase/dehydratase" evidence="1">
    <location>
        <begin position="62"/>
        <end position="194"/>
    </location>
</feature>
<evidence type="ECO:0000313" key="3">
    <source>
        <dbReference type="Proteomes" id="UP000477911"/>
    </source>
</evidence>